<protein>
    <submittedName>
        <fullName evidence="2">Sulfotransferase</fullName>
    </submittedName>
</protein>
<sequence length="248" mass="28915">MLKSERSPEPFVILAMPRSGTHYLEELLNEHPNVVSNGELLNEYDPNWPDKARLLRSDRELLECAYLRYPTPSDKIDVTHVGCKINEPQFHDRPGMMAELAGWPRLKVIVCRRNPLESLRSLVQARQTGEWLKYSSDSDDSQPPLVSLSVSTCETYFKTTAEFHDRIRQSFASTNILELEYETLLREPHLCLELVWEFLGVRMRNVSGRVKLQRQEVRPLDQTVEDFDELRRQFKEGPYARYFEAADA</sequence>
<gene>
    <name evidence="2" type="ORF">I3J27_32955</name>
</gene>
<dbReference type="InterPro" id="IPR052796">
    <property type="entry name" value="Nod_factor_sulfotransferase"/>
</dbReference>
<dbReference type="PANTHER" id="PTHR32175">
    <property type="entry name" value="PROTEIN, PUTATIVE, EXPRESSED-RELATED"/>
    <property type="match status" value="1"/>
</dbReference>
<evidence type="ECO:0000313" key="3">
    <source>
        <dbReference type="Proteomes" id="UP001179614"/>
    </source>
</evidence>
<dbReference type="EMBL" id="CP089391">
    <property type="protein sequence ID" value="WBL77775.1"/>
    <property type="molecule type" value="Genomic_DNA"/>
</dbReference>
<dbReference type="Proteomes" id="UP001179614">
    <property type="component" value="Chromosome"/>
</dbReference>
<proteinExistence type="predicted"/>
<dbReference type="RefSeq" id="WP_270163071.1">
    <property type="nucleotide sequence ID" value="NZ_CP089391.1"/>
</dbReference>
<reference evidence="2" key="1">
    <citation type="submission" date="2021-12" db="EMBL/GenBank/DDBJ databases">
        <title>Bradyrhizobium xenonodulans sp. nov.</title>
        <authorList>
            <person name="Claassens R."/>
            <person name="Venter S.N."/>
            <person name="Beukes C.W."/>
            <person name="Stepkowski T."/>
            <person name="Steenkamp E.T."/>
        </authorList>
    </citation>
    <scope>NUCLEOTIDE SEQUENCE</scope>
    <source>
        <strain evidence="2">14AB</strain>
    </source>
</reference>
<keyword evidence="3" id="KW-1185">Reference proteome</keyword>
<evidence type="ECO:0000259" key="1">
    <source>
        <dbReference type="Pfam" id="PF00685"/>
    </source>
</evidence>
<dbReference type="PANTHER" id="PTHR32175:SF26">
    <property type="entry name" value="PROTEIN, PUTATIVE, EXPRESSED-RELATED"/>
    <property type="match status" value="1"/>
</dbReference>
<dbReference type="SUPFAM" id="SSF52540">
    <property type="entry name" value="P-loop containing nucleoside triphosphate hydrolases"/>
    <property type="match status" value="1"/>
</dbReference>
<name>A0ABY7MH76_9BRAD</name>
<accession>A0ABY7MH76</accession>
<dbReference type="InterPro" id="IPR027417">
    <property type="entry name" value="P-loop_NTPase"/>
</dbReference>
<evidence type="ECO:0000313" key="2">
    <source>
        <dbReference type="EMBL" id="WBL77775.1"/>
    </source>
</evidence>
<dbReference type="InterPro" id="IPR000863">
    <property type="entry name" value="Sulfotransferase_dom"/>
</dbReference>
<dbReference type="Gene3D" id="3.40.50.300">
    <property type="entry name" value="P-loop containing nucleotide triphosphate hydrolases"/>
    <property type="match status" value="1"/>
</dbReference>
<dbReference type="Pfam" id="PF00685">
    <property type="entry name" value="Sulfotransfer_1"/>
    <property type="match status" value="1"/>
</dbReference>
<organism evidence="2 3">
    <name type="scientific">Bradyrhizobium xenonodulans</name>
    <dbReference type="NCBI Taxonomy" id="2736875"/>
    <lineage>
        <taxon>Bacteria</taxon>
        <taxon>Pseudomonadati</taxon>
        <taxon>Pseudomonadota</taxon>
        <taxon>Alphaproteobacteria</taxon>
        <taxon>Hyphomicrobiales</taxon>
        <taxon>Nitrobacteraceae</taxon>
        <taxon>Bradyrhizobium</taxon>
    </lineage>
</organism>
<feature type="domain" description="Sulfotransferase" evidence="1">
    <location>
        <begin position="9"/>
        <end position="204"/>
    </location>
</feature>